<evidence type="ECO:0000313" key="1">
    <source>
        <dbReference type="EMBL" id="GBN45850.1"/>
    </source>
</evidence>
<organism evidence="1 2">
    <name type="scientific">Araneus ventricosus</name>
    <name type="common">Orbweaver spider</name>
    <name type="synonym">Epeira ventricosa</name>
    <dbReference type="NCBI Taxonomy" id="182803"/>
    <lineage>
        <taxon>Eukaryota</taxon>
        <taxon>Metazoa</taxon>
        <taxon>Ecdysozoa</taxon>
        <taxon>Arthropoda</taxon>
        <taxon>Chelicerata</taxon>
        <taxon>Arachnida</taxon>
        <taxon>Araneae</taxon>
        <taxon>Araneomorphae</taxon>
        <taxon>Entelegynae</taxon>
        <taxon>Araneoidea</taxon>
        <taxon>Araneidae</taxon>
        <taxon>Araneus</taxon>
    </lineage>
</organism>
<proteinExistence type="predicted"/>
<gene>
    <name evidence="1" type="ORF">AVEN_188904_1</name>
</gene>
<keyword evidence="2" id="KW-1185">Reference proteome</keyword>
<accession>A0A4Y2P5Y8</accession>
<reference evidence="1 2" key="1">
    <citation type="journal article" date="2019" name="Sci. Rep.">
        <title>Orb-weaving spider Araneus ventricosus genome elucidates the spidroin gene catalogue.</title>
        <authorList>
            <person name="Kono N."/>
            <person name="Nakamura H."/>
            <person name="Ohtoshi R."/>
            <person name="Moran D.A.P."/>
            <person name="Shinohara A."/>
            <person name="Yoshida Y."/>
            <person name="Fujiwara M."/>
            <person name="Mori M."/>
            <person name="Tomita M."/>
            <person name="Arakawa K."/>
        </authorList>
    </citation>
    <scope>NUCLEOTIDE SEQUENCE [LARGE SCALE GENOMIC DNA]</scope>
</reference>
<dbReference type="Proteomes" id="UP000499080">
    <property type="component" value="Unassembled WGS sequence"/>
</dbReference>
<comment type="caution">
    <text evidence="1">The sequence shown here is derived from an EMBL/GenBank/DDBJ whole genome shotgun (WGS) entry which is preliminary data.</text>
</comment>
<name>A0A4Y2P5Y8_ARAVE</name>
<dbReference type="AlphaFoldDB" id="A0A4Y2P5Y8"/>
<dbReference type="EMBL" id="BGPR01010370">
    <property type="protein sequence ID" value="GBN45850.1"/>
    <property type="molecule type" value="Genomic_DNA"/>
</dbReference>
<sequence>MFTGVGEEDVITERRNSLFMHVYMFTGVGEGPANRKKNGSCMFTGRVRNSMLTERMIHACLHVCTESEEGYTNRREWFMHVYLFTGVGGEDVLTAEKWFIHVYRFWRRGPANRRRMVHACLHVYWSQRRGYANREWFMHAYMFTGVGENC</sequence>
<protein>
    <submittedName>
        <fullName evidence="1">Uncharacterized protein</fullName>
    </submittedName>
</protein>
<evidence type="ECO:0000313" key="2">
    <source>
        <dbReference type="Proteomes" id="UP000499080"/>
    </source>
</evidence>